<evidence type="ECO:0000313" key="1">
    <source>
        <dbReference type="EMBL" id="PQA85842.1"/>
    </source>
</evidence>
<evidence type="ECO:0000313" key="2">
    <source>
        <dbReference type="Proteomes" id="UP000239504"/>
    </source>
</evidence>
<dbReference type="RefSeq" id="WP_104831895.1">
    <property type="nucleotide sequence ID" value="NZ_PJCH01000016.1"/>
</dbReference>
<protein>
    <submittedName>
        <fullName evidence="1">Uncharacterized protein</fullName>
    </submittedName>
</protein>
<organism evidence="1 2">
    <name type="scientific">Hyphococcus luteus</name>
    <dbReference type="NCBI Taxonomy" id="2058213"/>
    <lineage>
        <taxon>Bacteria</taxon>
        <taxon>Pseudomonadati</taxon>
        <taxon>Pseudomonadota</taxon>
        <taxon>Alphaproteobacteria</taxon>
        <taxon>Parvularculales</taxon>
        <taxon>Parvularculaceae</taxon>
        <taxon>Hyphococcus</taxon>
    </lineage>
</organism>
<dbReference type="Proteomes" id="UP000239504">
    <property type="component" value="Unassembled WGS sequence"/>
</dbReference>
<dbReference type="AlphaFoldDB" id="A0A2S7K014"/>
<name>A0A2S7K014_9PROT</name>
<proteinExistence type="predicted"/>
<reference evidence="1 2" key="1">
    <citation type="submission" date="2017-12" db="EMBL/GenBank/DDBJ databases">
        <authorList>
            <person name="Hurst M.R.H."/>
        </authorList>
    </citation>
    <scope>NUCLEOTIDE SEQUENCE [LARGE SCALE GENOMIC DNA]</scope>
    <source>
        <strain evidence="1 2">SY-3-19</strain>
    </source>
</reference>
<dbReference type="EMBL" id="PJCH01000016">
    <property type="protein sequence ID" value="PQA85842.1"/>
    <property type="molecule type" value="Genomic_DNA"/>
</dbReference>
<keyword evidence="2" id="KW-1185">Reference proteome</keyword>
<accession>A0A2S7K014</accession>
<sequence>MADYVGLCRSNYVRSKDKAALIEFLRTFDDICIAERDDQVCFYAEEGGLASRWTNDDERETLEDRAKDLADLLADGEVLVIQEIGFERLRYFVGFSIAIHSSGRTTKVSIEDIYELASLEFDVEPDAISHCSY</sequence>
<comment type="caution">
    <text evidence="1">The sequence shown here is derived from an EMBL/GenBank/DDBJ whole genome shotgun (WGS) entry which is preliminary data.</text>
</comment>
<gene>
    <name evidence="1" type="ORF">CW354_20095</name>
</gene>
<dbReference type="OrthoDB" id="8454908at2"/>